<feature type="transmembrane region" description="Helical" evidence="2">
    <location>
        <begin position="57"/>
        <end position="76"/>
    </location>
</feature>
<dbReference type="SMART" id="SM00267">
    <property type="entry name" value="GGDEF"/>
    <property type="match status" value="1"/>
</dbReference>
<dbReference type="GO" id="GO:0052621">
    <property type="term" value="F:diguanylate cyclase activity"/>
    <property type="evidence" value="ECO:0007669"/>
    <property type="project" value="UniProtKB-EC"/>
</dbReference>
<dbReference type="EC" id="2.7.7.65" evidence="1"/>
<dbReference type="Proteomes" id="UP000244892">
    <property type="component" value="Chromosome"/>
</dbReference>
<dbReference type="AlphaFoldDB" id="A0A2U8FWX0"/>
<keyword evidence="2" id="KW-0472">Membrane</keyword>
<evidence type="ECO:0000259" key="3">
    <source>
        <dbReference type="PROSITE" id="PS50887"/>
    </source>
</evidence>
<dbReference type="OrthoDB" id="9813903at2"/>
<dbReference type="KEGG" id="aon:DEH84_17025"/>
<dbReference type="GO" id="GO:0043709">
    <property type="term" value="P:cell adhesion involved in single-species biofilm formation"/>
    <property type="evidence" value="ECO:0007669"/>
    <property type="project" value="TreeGrafter"/>
</dbReference>
<proteinExistence type="predicted"/>
<organism evidence="4 5">
    <name type="scientific">Aquabacterium olei</name>
    <dbReference type="NCBI Taxonomy" id="1296669"/>
    <lineage>
        <taxon>Bacteria</taxon>
        <taxon>Pseudomonadati</taxon>
        <taxon>Pseudomonadota</taxon>
        <taxon>Betaproteobacteria</taxon>
        <taxon>Burkholderiales</taxon>
        <taxon>Aquabacterium</taxon>
    </lineage>
</organism>
<feature type="transmembrane region" description="Helical" evidence="2">
    <location>
        <begin position="136"/>
        <end position="159"/>
    </location>
</feature>
<dbReference type="EMBL" id="CP029210">
    <property type="protein sequence ID" value="AWI54934.1"/>
    <property type="molecule type" value="Genomic_DNA"/>
</dbReference>
<keyword evidence="5" id="KW-1185">Reference proteome</keyword>
<dbReference type="SUPFAM" id="SSF55073">
    <property type="entry name" value="Nucleotide cyclase"/>
    <property type="match status" value="1"/>
</dbReference>
<dbReference type="FunFam" id="3.30.70.270:FF:000001">
    <property type="entry name" value="Diguanylate cyclase domain protein"/>
    <property type="match status" value="1"/>
</dbReference>
<evidence type="ECO:0000256" key="2">
    <source>
        <dbReference type="SAM" id="Phobius"/>
    </source>
</evidence>
<dbReference type="GO" id="GO:1902201">
    <property type="term" value="P:negative regulation of bacterial-type flagellum-dependent cell motility"/>
    <property type="evidence" value="ECO:0007669"/>
    <property type="project" value="TreeGrafter"/>
</dbReference>
<gene>
    <name evidence="4" type="ORF">DEH84_17025</name>
</gene>
<evidence type="ECO:0000313" key="5">
    <source>
        <dbReference type="Proteomes" id="UP000244892"/>
    </source>
</evidence>
<feature type="transmembrane region" description="Helical" evidence="2">
    <location>
        <begin position="83"/>
        <end position="106"/>
    </location>
</feature>
<feature type="domain" description="GGDEF" evidence="3">
    <location>
        <begin position="244"/>
        <end position="376"/>
    </location>
</feature>
<dbReference type="Pfam" id="PF00990">
    <property type="entry name" value="GGDEF"/>
    <property type="match status" value="1"/>
</dbReference>
<dbReference type="PROSITE" id="PS50887">
    <property type="entry name" value="GGDEF"/>
    <property type="match status" value="1"/>
</dbReference>
<reference evidence="4 5" key="1">
    <citation type="submission" date="2018-05" db="EMBL/GenBank/DDBJ databases">
        <title>complete genome sequence of Aquabacterium olei NBRC 110486.</title>
        <authorList>
            <person name="Tang B."/>
            <person name="Chang J."/>
            <person name="Zhang L."/>
            <person name="Yang H."/>
        </authorList>
    </citation>
    <scope>NUCLEOTIDE SEQUENCE [LARGE SCALE GENOMIC DNA]</scope>
    <source>
        <strain evidence="4 5">NBRC 110486</strain>
    </source>
</reference>
<feature type="transmembrane region" description="Helical" evidence="2">
    <location>
        <begin position="179"/>
        <end position="201"/>
    </location>
</feature>
<dbReference type="GO" id="GO:0005886">
    <property type="term" value="C:plasma membrane"/>
    <property type="evidence" value="ECO:0007669"/>
    <property type="project" value="TreeGrafter"/>
</dbReference>
<sequence>MRARMAHLLSSATPARRILLAVAVSLPFFLLVLFIHEQALSHPAVSPYLDTALVRAMQWPMLGASLINLGVAAWVWPRRDDAAPLACATLLVCLTIGGTYTLITILSGPYTSPPSLVLGGVLLVGLLLFDRRPVAITFAVCMAMLLAHDAGVLAGWWAYAPGLRPALFQDPAASEAWRGWRTFVFVSGFAVLLGLAMVLFARLDALHGQLDTLSHTDALTGLANRRRLMEALEAEVARQRRTGRPFCLVMIDADHFKRVNDTWGHLQGDMVLRGLGRLLLAGVRSPTDLAARLGGEEFALLLPDTRLDEAEVVCQRMREALARERFGDPLAPFTITVSMGGAVCSSTTSHQALREADQQLYLAKATGRNRICLRTILGAVA</sequence>
<dbReference type="NCBIfam" id="TIGR00254">
    <property type="entry name" value="GGDEF"/>
    <property type="match status" value="1"/>
</dbReference>
<dbReference type="CDD" id="cd01949">
    <property type="entry name" value="GGDEF"/>
    <property type="match status" value="1"/>
</dbReference>
<dbReference type="InterPro" id="IPR050469">
    <property type="entry name" value="Diguanylate_Cyclase"/>
</dbReference>
<dbReference type="InterPro" id="IPR029787">
    <property type="entry name" value="Nucleotide_cyclase"/>
</dbReference>
<dbReference type="PANTHER" id="PTHR45138">
    <property type="entry name" value="REGULATORY COMPONENTS OF SENSORY TRANSDUCTION SYSTEM"/>
    <property type="match status" value="1"/>
</dbReference>
<dbReference type="InterPro" id="IPR000160">
    <property type="entry name" value="GGDEF_dom"/>
</dbReference>
<feature type="transmembrane region" description="Helical" evidence="2">
    <location>
        <begin position="112"/>
        <end position="129"/>
    </location>
</feature>
<accession>A0A2U8FWX0</accession>
<name>A0A2U8FWX0_9BURK</name>
<evidence type="ECO:0000313" key="4">
    <source>
        <dbReference type="EMBL" id="AWI54934.1"/>
    </source>
</evidence>
<dbReference type="PANTHER" id="PTHR45138:SF24">
    <property type="entry name" value="DIGUANYLATE CYCLASE DGCC-RELATED"/>
    <property type="match status" value="1"/>
</dbReference>
<protein>
    <recommendedName>
        <fullName evidence="1">diguanylate cyclase</fullName>
        <ecNumber evidence="1">2.7.7.65</ecNumber>
    </recommendedName>
</protein>
<keyword evidence="2" id="KW-1133">Transmembrane helix</keyword>
<evidence type="ECO:0000256" key="1">
    <source>
        <dbReference type="ARBA" id="ARBA00012528"/>
    </source>
</evidence>
<dbReference type="InterPro" id="IPR043128">
    <property type="entry name" value="Rev_trsase/Diguanyl_cyclase"/>
</dbReference>
<keyword evidence="2" id="KW-0812">Transmembrane</keyword>
<dbReference type="Gene3D" id="3.30.70.270">
    <property type="match status" value="1"/>
</dbReference>